<protein>
    <submittedName>
        <fullName evidence="2">Uncharacterized protein</fullName>
    </submittedName>
</protein>
<keyword evidence="1" id="KW-1133">Transmembrane helix</keyword>
<dbReference type="Proteomes" id="UP000646833">
    <property type="component" value="Unassembled WGS sequence"/>
</dbReference>
<keyword evidence="1" id="KW-0812">Transmembrane</keyword>
<keyword evidence="1" id="KW-0472">Membrane</keyword>
<dbReference type="AlphaFoldDB" id="A0A830DPM4"/>
<feature type="transmembrane region" description="Helical" evidence="1">
    <location>
        <begin position="12"/>
        <end position="34"/>
    </location>
</feature>
<name>A0A830DPM4_9EURY</name>
<organism evidence="2 3">
    <name type="scientific">Haloferax sulfurifontis</name>
    <dbReference type="NCBI Taxonomy" id="255616"/>
    <lineage>
        <taxon>Archaea</taxon>
        <taxon>Methanobacteriati</taxon>
        <taxon>Methanobacteriota</taxon>
        <taxon>Stenosarchaea group</taxon>
        <taxon>Halobacteria</taxon>
        <taxon>Halobacteriales</taxon>
        <taxon>Haloferacaceae</taxon>
        <taxon>Haloferax</taxon>
    </lineage>
</organism>
<accession>A0A830DPM4</accession>
<comment type="caution">
    <text evidence="2">The sequence shown here is derived from an EMBL/GenBank/DDBJ whole genome shotgun (WGS) entry which is preliminary data.</text>
</comment>
<evidence type="ECO:0000313" key="3">
    <source>
        <dbReference type="Proteomes" id="UP000646833"/>
    </source>
</evidence>
<evidence type="ECO:0000256" key="1">
    <source>
        <dbReference type="SAM" id="Phobius"/>
    </source>
</evidence>
<dbReference type="RefSeq" id="WP_188423464.1">
    <property type="nucleotide sequence ID" value="NZ_BMCI01000002.1"/>
</dbReference>
<sequence length="189" mass="20051">MSDAPGIPKVAFLFWVIFGGLLTAQGLIHGVAMLPVVTGAYFIEPTTLPFVVFAGFGWVLYHAVDSVNIIARLTDDQLQYLVQQLEKEGLGKVGIASAIYVNVVVGFGALIGYAIATLSGVGVIGILIAVIYPNADLRYGLRYPTPGAISLKLTIKILHAFGILRNVSAESVLSGLVPDLTPRDQTLSP</sequence>
<reference evidence="2" key="2">
    <citation type="submission" date="2020-09" db="EMBL/GenBank/DDBJ databases">
        <authorList>
            <person name="Sun Q."/>
            <person name="Sedlacek I."/>
        </authorList>
    </citation>
    <scope>NUCLEOTIDE SEQUENCE</scope>
    <source>
        <strain evidence="2">CCM 7217</strain>
    </source>
</reference>
<proteinExistence type="predicted"/>
<evidence type="ECO:0000313" key="2">
    <source>
        <dbReference type="EMBL" id="GGC52394.1"/>
    </source>
</evidence>
<gene>
    <name evidence="2" type="ORF">GCM10007209_12580</name>
</gene>
<feature type="transmembrane region" description="Helical" evidence="1">
    <location>
        <begin position="99"/>
        <end position="132"/>
    </location>
</feature>
<dbReference type="EMBL" id="BMCI01000002">
    <property type="protein sequence ID" value="GGC52394.1"/>
    <property type="molecule type" value="Genomic_DNA"/>
</dbReference>
<feature type="transmembrane region" description="Helical" evidence="1">
    <location>
        <begin position="46"/>
        <end position="64"/>
    </location>
</feature>
<reference evidence="2" key="1">
    <citation type="journal article" date="2014" name="Int. J. Syst. Evol. Microbiol.">
        <title>Complete genome sequence of Corynebacterium casei LMG S-19264T (=DSM 44701T), isolated from a smear-ripened cheese.</title>
        <authorList>
            <consortium name="US DOE Joint Genome Institute (JGI-PGF)"/>
            <person name="Walter F."/>
            <person name="Albersmeier A."/>
            <person name="Kalinowski J."/>
            <person name="Ruckert C."/>
        </authorList>
    </citation>
    <scope>NUCLEOTIDE SEQUENCE</scope>
    <source>
        <strain evidence="2">CCM 7217</strain>
    </source>
</reference>